<dbReference type="SUPFAM" id="SSF46626">
    <property type="entry name" value="Cytochrome c"/>
    <property type="match status" value="2"/>
</dbReference>
<comment type="subcellular location">
    <subcellularLocation>
        <location evidence="1">Cell envelope</location>
    </subcellularLocation>
</comment>
<dbReference type="EMBL" id="BMXA01000003">
    <property type="protein sequence ID" value="GHA11992.1"/>
    <property type="molecule type" value="Genomic_DNA"/>
</dbReference>
<dbReference type="GO" id="GO:0030313">
    <property type="term" value="C:cell envelope"/>
    <property type="evidence" value="ECO:0007669"/>
    <property type="project" value="UniProtKB-SubCell"/>
</dbReference>
<proteinExistence type="predicted"/>
<evidence type="ECO:0000256" key="6">
    <source>
        <dbReference type="ARBA" id="ARBA00023004"/>
    </source>
</evidence>
<keyword evidence="3 7" id="KW-0479">Metal-binding</keyword>
<dbReference type="Pfam" id="PF03150">
    <property type="entry name" value="CCP_MauG"/>
    <property type="match status" value="1"/>
</dbReference>
<keyword evidence="4 8" id="KW-0732">Signal</keyword>
<gene>
    <name evidence="10" type="ORF">GCM10008090_22270</name>
</gene>
<evidence type="ECO:0000256" key="7">
    <source>
        <dbReference type="PROSITE-ProRule" id="PRU00433"/>
    </source>
</evidence>
<dbReference type="Gene3D" id="2.60.120.200">
    <property type="match status" value="1"/>
</dbReference>
<feature type="signal peptide" evidence="8">
    <location>
        <begin position="1"/>
        <end position="23"/>
    </location>
</feature>
<dbReference type="RefSeq" id="WP_189400967.1">
    <property type="nucleotide sequence ID" value="NZ_BMXA01000003.1"/>
</dbReference>
<evidence type="ECO:0000256" key="3">
    <source>
        <dbReference type="ARBA" id="ARBA00022723"/>
    </source>
</evidence>
<feature type="chain" id="PRO_5038101032" description="Cytochrome c domain-containing protein" evidence="8">
    <location>
        <begin position="24"/>
        <end position="1176"/>
    </location>
</feature>
<reference evidence="10" key="1">
    <citation type="journal article" date="2014" name="Int. J. Syst. Evol. Microbiol.">
        <title>Complete genome sequence of Corynebacterium casei LMG S-19264T (=DSM 44701T), isolated from a smear-ripened cheese.</title>
        <authorList>
            <consortium name="US DOE Joint Genome Institute (JGI-PGF)"/>
            <person name="Walter F."/>
            <person name="Albersmeier A."/>
            <person name="Kalinowski J."/>
            <person name="Ruckert C."/>
        </authorList>
    </citation>
    <scope>NUCLEOTIDE SEQUENCE</scope>
    <source>
        <strain evidence="10">KCTC 12711</strain>
    </source>
</reference>
<dbReference type="Pfam" id="PF13385">
    <property type="entry name" value="Laminin_G_3"/>
    <property type="match status" value="1"/>
</dbReference>
<dbReference type="InterPro" id="IPR009056">
    <property type="entry name" value="Cyt_c-like_dom"/>
</dbReference>
<evidence type="ECO:0000256" key="8">
    <source>
        <dbReference type="SAM" id="SignalP"/>
    </source>
</evidence>
<reference evidence="10" key="2">
    <citation type="submission" date="2020-09" db="EMBL/GenBank/DDBJ databases">
        <authorList>
            <person name="Sun Q."/>
            <person name="Kim S."/>
        </authorList>
    </citation>
    <scope>NUCLEOTIDE SEQUENCE</scope>
    <source>
        <strain evidence="10">KCTC 12711</strain>
    </source>
</reference>
<dbReference type="Gene3D" id="1.10.760.10">
    <property type="entry name" value="Cytochrome c-like domain"/>
    <property type="match status" value="2"/>
</dbReference>
<dbReference type="GO" id="GO:0046872">
    <property type="term" value="F:metal ion binding"/>
    <property type="evidence" value="ECO:0007669"/>
    <property type="project" value="UniProtKB-KW"/>
</dbReference>
<feature type="domain" description="Cytochrome c" evidence="9">
    <location>
        <begin position="1052"/>
        <end position="1170"/>
    </location>
</feature>
<evidence type="ECO:0000259" key="9">
    <source>
        <dbReference type="PROSITE" id="PS51007"/>
    </source>
</evidence>
<dbReference type="InterPro" id="IPR004852">
    <property type="entry name" value="Di-haem_cyt_c_peroxidsae"/>
</dbReference>
<dbReference type="GO" id="GO:0020037">
    <property type="term" value="F:heme binding"/>
    <property type="evidence" value="ECO:0007669"/>
    <property type="project" value="InterPro"/>
</dbReference>
<dbReference type="InterPro" id="IPR051395">
    <property type="entry name" value="Cytochrome_c_Peroxidase/MauG"/>
</dbReference>
<dbReference type="AlphaFoldDB" id="A0A918VNS6"/>
<keyword evidence="6 7" id="KW-0408">Iron</keyword>
<dbReference type="InterPro" id="IPR013320">
    <property type="entry name" value="ConA-like_dom_sf"/>
</dbReference>
<dbReference type="Proteomes" id="UP000614811">
    <property type="component" value="Unassembled WGS sequence"/>
</dbReference>
<dbReference type="GO" id="GO:0004130">
    <property type="term" value="F:cytochrome-c peroxidase activity"/>
    <property type="evidence" value="ECO:0007669"/>
    <property type="project" value="TreeGrafter"/>
</dbReference>
<dbReference type="InterPro" id="IPR036909">
    <property type="entry name" value="Cyt_c-like_dom_sf"/>
</dbReference>
<feature type="domain" description="Cytochrome c" evidence="9">
    <location>
        <begin position="891"/>
        <end position="1041"/>
    </location>
</feature>
<evidence type="ECO:0000256" key="4">
    <source>
        <dbReference type="ARBA" id="ARBA00022729"/>
    </source>
</evidence>
<evidence type="ECO:0000256" key="5">
    <source>
        <dbReference type="ARBA" id="ARBA00023002"/>
    </source>
</evidence>
<evidence type="ECO:0000313" key="11">
    <source>
        <dbReference type="Proteomes" id="UP000614811"/>
    </source>
</evidence>
<accession>A0A918VNS6</accession>
<dbReference type="PROSITE" id="PS51007">
    <property type="entry name" value="CYTC"/>
    <property type="match status" value="2"/>
</dbReference>
<dbReference type="SUPFAM" id="SSF49899">
    <property type="entry name" value="Concanavalin A-like lectins/glucanases"/>
    <property type="match status" value="1"/>
</dbReference>
<protein>
    <recommendedName>
        <fullName evidence="9">Cytochrome c domain-containing protein</fullName>
    </recommendedName>
</protein>
<sequence>MRKSIKFSLAFLICFLGGQHAYAQTFLESNKQVCIFLNTEQKCPIIVNWNYDGNDEACVYLEGQSVPLTCEKGVRFTFSDTPVNGVVKLELRVGASNNYPTTVQSLTLIGLENGASPEVGAAERVKLDYVKKHGLGTGVSTASWDGKLFFYGQGNITCDQGQKKAFMVRVFRHKRLAIDQGKVDFQDPDLFSARHKVACPEDLHVENVGTKMSVYPHPSLKKNPYKSNASGSADPNGTHMTYLFYAIMSTPRYGVNDEDGSQDESQHYLNANTNQKKTILGKFRGQVIVQDPDTEHASIASATHLSPAAALKIQSRANTSDPYIYGYEHSVSLDGSLIVYSGNPYPAVRPGYGGMISYVYSKNQFIDDTWSVPENLADMYTAHGAGSANESLFSGNQRFSERFPIAAQPIEDYAGNVAPTLFGAYPWVSFDASEVVFSSVPNFFGARRQGTLMVGERTGWILTHVDGDTNLVRGNPLVSGYPPKPRFNTAPKSDEDIALDIATREAYRELTIPSLGGTETIQSAYQQVLLAPVGLFGSSWSPFAEEVNSVLPLNRNKNSYGFFVTGGNKYVEMPLIDNFDDLLIYYPMNEPIGFNETDIDYFVEGLELGQLRRSVNTRHFNEYVVSETADYSKFHHTGTFTGFVDPLQSAQETPIGYPFEINDVVDTWAATWETTKELKDGQDGYFGNAVTMKKGSRVETTLKPQARQQLLDAQEFTIAYWLSRGGALLPTQEPDSPITGISGLFLHWMYGDTLTFRLFTSDHPFSSLGSAHSHSVVMTEPWNHFAFTYKAQVLSLYLNGELVKSVNISGSLAEPNSMIATFGPGGSDSVTITQLQMDEVYLYSRALEADEVERLAGIKRVPTTNSGIQTASQFSDLAQEFTSLPSGEDQAIRDLGEALFNSPLLSANLSMSCASCHKPAEGFGDGDVDNDGIDDAVSQPFPGGQLSRNTPPLMNLLFGNHFFFDGRAASLEEQVLHPILSENELGNHLDPSAVLARIMTPPANQNGPAFEEFNPEFLSIFGRDVNYTDLSLVLARYIRGIQTQTPVLPLTAEQQRGKEVFFGHANCVACHAGPNFSDNQFHDIGLTDTDSGLGGVSKQPSDVGKFKTPSLWNVELTAPYFHNGSAQTLDDVVQHYNLGLRGANTSAFIRPLKLNAQQRSDLVAYLRSLQTPIDAH</sequence>
<name>A0A918VNS6_9GAMM</name>
<dbReference type="Pfam" id="PF00034">
    <property type="entry name" value="Cytochrom_C"/>
    <property type="match status" value="1"/>
</dbReference>
<dbReference type="GO" id="GO:0009055">
    <property type="term" value="F:electron transfer activity"/>
    <property type="evidence" value="ECO:0007669"/>
    <property type="project" value="InterPro"/>
</dbReference>
<keyword evidence="5" id="KW-0560">Oxidoreductase</keyword>
<keyword evidence="11" id="KW-1185">Reference proteome</keyword>
<keyword evidence="2 7" id="KW-0349">Heme</keyword>
<dbReference type="PANTHER" id="PTHR30600:SF10">
    <property type="entry name" value="BLL6722 PROTEIN"/>
    <property type="match status" value="1"/>
</dbReference>
<evidence type="ECO:0000256" key="1">
    <source>
        <dbReference type="ARBA" id="ARBA00004196"/>
    </source>
</evidence>
<organism evidence="10 11">
    <name type="scientific">Arenicella chitinivorans</name>
    <dbReference type="NCBI Taxonomy" id="1329800"/>
    <lineage>
        <taxon>Bacteria</taxon>
        <taxon>Pseudomonadati</taxon>
        <taxon>Pseudomonadota</taxon>
        <taxon>Gammaproteobacteria</taxon>
        <taxon>Arenicellales</taxon>
        <taxon>Arenicellaceae</taxon>
        <taxon>Arenicella</taxon>
    </lineage>
</organism>
<evidence type="ECO:0000256" key="2">
    <source>
        <dbReference type="ARBA" id="ARBA00022617"/>
    </source>
</evidence>
<comment type="caution">
    <text evidence="10">The sequence shown here is derived from an EMBL/GenBank/DDBJ whole genome shotgun (WGS) entry which is preliminary data.</text>
</comment>
<evidence type="ECO:0000313" key="10">
    <source>
        <dbReference type="EMBL" id="GHA11992.1"/>
    </source>
</evidence>
<dbReference type="PANTHER" id="PTHR30600">
    <property type="entry name" value="CYTOCHROME C PEROXIDASE-RELATED"/>
    <property type="match status" value="1"/>
</dbReference>